<dbReference type="RefSeq" id="WP_147169518.1">
    <property type="nucleotide sequence ID" value="NZ_VOOR01000078.1"/>
</dbReference>
<dbReference type="OrthoDB" id="127805at2"/>
<sequence length="249" mass="27777">MHKAFHILNGDALRERFPSAIGGELIVARECLSDGPVKSDGLQGLFQLRAHFLTNAYGEGTTIDYKKGTVGEFERMMRIPEGSMVTLWFEDDLFCQVNFWFCVFLLSQHTANCSLYLARPESHTRYGFGGLSPAQLLAAFRQKKHIKAPGQIARLWEQYSAGALQQLLAMAREIKADFPFIETAVEAYLDSLPSPGDPGRPTRALRAIMEELGTTELGPVFLAFCEREPVYGFGDLQVERLIGQILGRA</sequence>
<keyword evidence="2" id="KW-1185">Reference proteome</keyword>
<evidence type="ECO:0000313" key="1">
    <source>
        <dbReference type="EMBL" id="TXB60548.1"/>
    </source>
</evidence>
<proteinExistence type="predicted"/>
<dbReference type="Proteomes" id="UP000321580">
    <property type="component" value="Unassembled WGS sequence"/>
</dbReference>
<dbReference type="EMBL" id="VOOR01000078">
    <property type="protein sequence ID" value="TXB60548.1"/>
    <property type="molecule type" value="Genomic_DNA"/>
</dbReference>
<protein>
    <submittedName>
        <fullName evidence="1">DUF1835 domain-containing protein</fullName>
    </submittedName>
</protein>
<accession>A0A5C6RGI6</accession>
<organism evidence="1 2">
    <name type="scientific">Phaeodactylibacter luteus</name>
    <dbReference type="NCBI Taxonomy" id="1564516"/>
    <lineage>
        <taxon>Bacteria</taxon>
        <taxon>Pseudomonadati</taxon>
        <taxon>Bacteroidota</taxon>
        <taxon>Saprospiria</taxon>
        <taxon>Saprospirales</taxon>
        <taxon>Haliscomenobacteraceae</taxon>
        <taxon>Phaeodactylibacter</taxon>
    </lineage>
</organism>
<gene>
    <name evidence="1" type="ORF">FRY97_20630</name>
</gene>
<evidence type="ECO:0000313" key="2">
    <source>
        <dbReference type="Proteomes" id="UP000321580"/>
    </source>
</evidence>
<comment type="caution">
    <text evidence="1">The sequence shown here is derived from an EMBL/GenBank/DDBJ whole genome shotgun (WGS) entry which is preliminary data.</text>
</comment>
<reference evidence="1 2" key="1">
    <citation type="submission" date="2019-08" db="EMBL/GenBank/DDBJ databases">
        <title>Genome of Phaeodactylibacter luteus.</title>
        <authorList>
            <person name="Bowman J.P."/>
        </authorList>
    </citation>
    <scope>NUCLEOTIDE SEQUENCE [LARGE SCALE GENOMIC DNA]</scope>
    <source>
        <strain evidence="1 2">KCTC 42180</strain>
    </source>
</reference>
<name>A0A5C6RGI6_9BACT</name>
<dbReference type="AlphaFoldDB" id="A0A5C6RGI6"/>